<dbReference type="InterPro" id="IPR050194">
    <property type="entry name" value="Glycosyltransferase_grp1"/>
</dbReference>
<dbReference type="InterPro" id="IPR028098">
    <property type="entry name" value="Glyco_trans_4-like_N"/>
</dbReference>
<dbReference type="SUPFAM" id="SSF53756">
    <property type="entry name" value="UDP-Glycosyltransferase/glycogen phosphorylase"/>
    <property type="match status" value="1"/>
</dbReference>
<name>A0AAU9QGI1_9VIBR</name>
<dbReference type="Gene3D" id="3.40.50.2000">
    <property type="entry name" value="Glycogen Phosphorylase B"/>
    <property type="match status" value="2"/>
</dbReference>
<reference evidence="3" key="1">
    <citation type="submission" date="2022-01" db="EMBL/GenBank/DDBJ databases">
        <authorList>
            <person name="Lagorce A."/>
        </authorList>
    </citation>
    <scope>NUCLEOTIDE SEQUENCE</scope>
    <source>
        <strain evidence="3">Th15_F1_A12</strain>
    </source>
</reference>
<dbReference type="CDD" id="cd03801">
    <property type="entry name" value="GT4_PimA-like"/>
    <property type="match status" value="1"/>
</dbReference>
<dbReference type="Pfam" id="PF13439">
    <property type="entry name" value="Glyco_transf_4"/>
    <property type="match status" value="1"/>
</dbReference>
<gene>
    <name evidence="3" type="ORF">THF1A12_10555</name>
</gene>
<dbReference type="Pfam" id="PF00534">
    <property type="entry name" value="Glycos_transf_1"/>
    <property type="match status" value="1"/>
</dbReference>
<sequence>MKDSNDLVFKPTVFCWALISPQKQGSFEDYLWSMGKEAQKRGWTYIVCVIEPISPTLKTWLLESGCELICLDYGKITNSGFIVRLLKERKVDILHTHFIGPTDPSLLLCKLRWGGKIVFTDHSSNPLGMPSKGYLVLNQLRSMRQSILSLAIDAYLPVSDFVASRIARNLPNAHHKIHRLYNGIDLARFQSAIPKEKARQIKSMQLGVSDDIMIVAFIGQLTKEKGIDHFLNVAKRCVDAGIECQFLIIGDGAYRKEVETLCAHQDYQRDIQYLGLRSDVPDILSVTDVFVMPSLWGEAFGLTAIEASACGVPVVASNIGGLPEVILHHHSGILIEAGDETGLYDAIWRLIEDTDARVEFGQKGRRHAEQNFGLDNMVSKTFSHYQRLLSSNESLWQSMKKMLELRG</sequence>
<accession>A0AAU9QGI1</accession>
<comment type="caution">
    <text evidence="3">The sequence shown here is derived from an EMBL/GenBank/DDBJ whole genome shotgun (WGS) entry which is preliminary data.</text>
</comment>
<organism evidence="3 4">
    <name type="scientific">Vibrio jasicida</name>
    <dbReference type="NCBI Taxonomy" id="766224"/>
    <lineage>
        <taxon>Bacteria</taxon>
        <taxon>Pseudomonadati</taxon>
        <taxon>Pseudomonadota</taxon>
        <taxon>Gammaproteobacteria</taxon>
        <taxon>Vibrionales</taxon>
        <taxon>Vibrionaceae</taxon>
        <taxon>Vibrio</taxon>
    </lineage>
</organism>
<dbReference type="PANTHER" id="PTHR45947">
    <property type="entry name" value="SULFOQUINOVOSYL TRANSFERASE SQD2"/>
    <property type="match status" value="1"/>
</dbReference>
<proteinExistence type="predicted"/>
<evidence type="ECO:0008006" key="5">
    <source>
        <dbReference type="Google" id="ProtNLM"/>
    </source>
</evidence>
<feature type="domain" description="Glycosyl transferase family 1" evidence="1">
    <location>
        <begin position="205"/>
        <end position="366"/>
    </location>
</feature>
<dbReference type="GO" id="GO:0016757">
    <property type="term" value="F:glycosyltransferase activity"/>
    <property type="evidence" value="ECO:0007669"/>
    <property type="project" value="InterPro"/>
</dbReference>
<evidence type="ECO:0000259" key="2">
    <source>
        <dbReference type="Pfam" id="PF13439"/>
    </source>
</evidence>
<evidence type="ECO:0000313" key="4">
    <source>
        <dbReference type="Proteomes" id="UP001295462"/>
    </source>
</evidence>
<protein>
    <recommendedName>
        <fullName evidence="5">Glycosyl transferase</fullName>
    </recommendedName>
</protein>
<feature type="domain" description="Glycosyltransferase subfamily 4-like N-terminal" evidence="2">
    <location>
        <begin position="76"/>
        <end position="188"/>
    </location>
</feature>
<dbReference type="InterPro" id="IPR001296">
    <property type="entry name" value="Glyco_trans_1"/>
</dbReference>
<dbReference type="Proteomes" id="UP001295462">
    <property type="component" value="Unassembled WGS sequence"/>
</dbReference>
<evidence type="ECO:0000259" key="1">
    <source>
        <dbReference type="Pfam" id="PF00534"/>
    </source>
</evidence>
<dbReference type="PANTHER" id="PTHR45947:SF3">
    <property type="entry name" value="SULFOQUINOVOSYL TRANSFERASE SQD2"/>
    <property type="match status" value="1"/>
</dbReference>
<evidence type="ECO:0000313" key="3">
    <source>
        <dbReference type="EMBL" id="CAH1567098.1"/>
    </source>
</evidence>
<dbReference type="AlphaFoldDB" id="A0AAU9QGI1"/>
<dbReference type="EMBL" id="CAKMUD010000001">
    <property type="protein sequence ID" value="CAH1567098.1"/>
    <property type="molecule type" value="Genomic_DNA"/>
</dbReference>
<dbReference type="RefSeq" id="WP_409588047.1">
    <property type="nucleotide sequence ID" value="NZ_CAKMTZ010000001.1"/>
</dbReference>